<dbReference type="Proteomes" id="UP000501780">
    <property type="component" value="Chromosome"/>
</dbReference>
<proteinExistence type="predicted"/>
<evidence type="ECO:0000313" key="2">
    <source>
        <dbReference type="EMBL" id="QIU95456.1"/>
    </source>
</evidence>
<dbReference type="EMBL" id="CP050831">
    <property type="protein sequence ID" value="QIU95456.1"/>
    <property type="molecule type" value="Genomic_DNA"/>
</dbReference>
<evidence type="ECO:0000256" key="1">
    <source>
        <dbReference type="SAM" id="SignalP"/>
    </source>
</evidence>
<evidence type="ECO:0000313" key="3">
    <source>
        <dbReference type="Proteomes" id="UP000501780"/>
    </source>
</evidence>
<dbReference type="KEGG" id="bfc:BacF7301_15435"/>
<organism evidence="2 3">
    <name type="scientific">Bacteroides faecium</name>
    <dbReference type="NCBI Taxonomy" id="2715212"/>
    <lineage>
        <taxon>Bacteria</taxon>
        <taxon>Pseudomonadati</taxon>
        <taxon>Bacteroidota</taxon>
        <taxon>Bacteroidia</taxon>
        <taxon>Bacteroidales</taxon>
        <taxon>Bacteroidaceae</taxon>
        <taxon>Bacteroides</taxon>
    </lineage>
</organism>
<dbReference type="InterPro" id="IPR025049">
    <property type="entry name" value="Mfa-like_1"/>
</dbReference>
<evidence type="ECO:0008006" key="4">
    <source>
        <dbReference type="Google" id="ProtNLM"/>
    </source>
</evidence>
<reference evidence="2 3" key="1">
    <citation type="submission" date="2020-03" db="EMBL/GenBank/DDBJ databases">
        <title>Genomic analysis of Bacteroides faecium CBA7301.</title>
        <authorList>
            <person name="Kim J."/>
            <person name="Roh S.W."/>
        </authorList>
    </citation>
    <scope>NUCLEOTIDE SEQUENCE [LARGE SCALE GENOMIC DNA]</scope>
    <source>
        <strain evidence="2 3">CBA7301</strain>
    </source>
</reference>
<name>A0A6H0KPS1_9BACE</name>
<feature type="signal peptide" evidence="1">
    <location>
        <begin position="1"/>
        <end position="25"/>
    </location>
</feature>
<feature type="chain" id="PRO_5026181997" description="Fimbrillin family protein" evidence="1">
    <location>
        <begin position="26"/>
        <end position="625"/>
    </location>
</feature>
<dbReference type="Gene3D" id="2.60.40.2630">
    <property type="match status" value="1"/>
</dbReference>
<keyword evidence="1" id="KW-0732">Signal</keyword>
<accession>A0A6H0KPS1</accession>
<dbReference type="Gene3D" id="2.60.40.2620">
    <property type="entry name" value="Fimbrillin-like"/>
    <property type="match status" value="1"/>
</dbReference>
<dbReference type="InterPro" id="IPR042278">
    <property type="entry name" value="Mfa-like_1_N"/>
</dbReference>
<dbReference type="AlphaFoldDB" id="A0A6H0KPS1"/>
<dbReference type="Pfam" id="PF13149">
    <property type="entry name" value="Mfa_like_1"/>
    <property type="match status" value="1"/>
</dbReference>
<keyword evidence="3" id="KW-1185">Reference proteome</keyword>
<dbReference type="CDD" id="cd13120">
    <property type="entry name" value="BF2867_like_N"/>
    <property type="match status" value="1"/>
</dbReference>
<dbReference type="CDD" id="cd13121">
    <property type="entry name" value="BF2867_like_C"/>
    <property type="match status" value="1"/>
</dbReference>
<protein>
    <recommendedName>
        <fullName evidence="4">Fimbrillin family protein</fullName>
    </recommendedName>
</protein>
<dbReference type="RefSeq" id="WP_167964149.1">
    <property type="nucleotide sequence ID" value="NZ_CP050831.1"/>
</dbReference>
<sequence>MTGKLITFRHLVVAGILCLACASCSDDSDADNRLLDGKYPMMFSGSVDGLTATRATTSADGETSWEANDPVAISMDGGANHKEYKISNTTDGSMVPNGDGNTLYWQKSNEKKTLAAWHPVSCTIGSSTGGSEVNITDQSSGFGTLENILHAPAKDYTYSSGGNVAFNFRHALAKVKVTLKKEEGKNDFTDDEISGATVRLMGYTAGALGYSGMTGSGGNGEISPKTETTTATTYTALLIPQQMRGQQFIKVTIGARDYYYTPAGDNDANLVAGKQYAYTITVKKAGLDVTVTGNGTAWTDTPIDTTPDADFAFRITAPSKGVTIAAASGGRLTNNGNGSYTLSGGNAVSITNDNGPRIGVKGLYDVAGDGTTYTLKSDLLVEYSLADAQVGDFYCRADNGRGYLVPGDAVSIIDQYPCVGLVFYVGHHPSDNTDYSTTKIGQRQCHGYVMALTDVNTSNDHLRWEYRSRDNKYDQRVGASTSDSDWNGYSNTQAIKQYVAEHSDDWVMTDFPAANGCLLYGTDQSLYGWQKVYAAPTNSSGWFLPSAGQLKYLYQNRSDLAARIQALGSKPGSSYIKWFSTGYYYWSSSEGSDRSYRAYDVDFGSGGVDWGYKDYTGAVRAVSAF</sequence>
<gene>
    <name evidence="2" type="ORF">BacF7301_15435</name>
</gene>